<evidence type="ECO:0008006" key="3">
    <source>
        <dbReference type="Google" id="ProtNLM"/>
    </source>
</evidence>
<reference evidence="1" key="2">
    <citation type="submission" date="2022-01" db="EMBL/GenBank/DDBJ databases">
        <authorList>
            <person name="Yamashiro T."/>
            <person name="Shiraishi A."/>
            <person name="Satake H."/>
            <person name="Nakayama K."/>
        </authorList>
    </citation>
    <scope>NUCLEOTIDE SEQUENCE</scope>
</reference>
<keyword evidence="2" id="KW-1185">Reference proteome</keyword>
<accession>A0ABQ4XYM3</accession>
<sequence>MVGLQSNKCRGDRVRVLLCTQPKRLRNLTWFKEKILLVQAQEAGQMLDEEQLAFLADPGVADSQDTQTTITHNAAFQTNDLDALDSDCDEAPCAKAVLMANLSSYDSAVISELPISKTNNDNSVLDNYV</sequence>
<dbReference type="Proteomes" id="UP001151760">
    <property type="component" value="Unassembled WGS sequence"/>
</dbReference>
<gene>
    <name evidence="1" type="ORF">Tco_0703371</name>
</gene>
<evidence type="ECO:0000313" key="2">
    <source>
        <dbReference type="Proteomes" id="UP001151760"/>
    </source>
</evidence>
<name>A0ABQ4XYM3_9ASTR</name>
<reference evidence="1" key="1">
    <citation type="journal article" date="2022" name="Int. J. Mol. Sci.">
        <title>Draft Genome of Tanacetum Coccineum: Genomic Comparison of Closely Related Tanacetum-Family Plants.</title>
        <authorList>
            <person name="Yamashiro T."/>
            <person name="Shiraishi A."/>
            <person name="Nakayama K."/>
            <person name="Satake H."/>
        </authorList>
    </citation>
    <scope>NUCLEOTIDE SEQUENCE</scope>
</reference>
<evidence type="ECO:0000313" key="1">
    <source>
        <dbReference type="EMBL" id="GJS70530.1"/>
    </source>
</evidence>
<proteinExistence type="predicted"/>
<comment type="caution">
    <text evidence="1">The sequence shown here is derived from an EMBL/GenBank/DDBJ whole genome shotgun (WGS) entry which is preliminary data.</text>
</comment>
<protein>
    <recommendedName>
        <fullName evidence="3">Retrovirus-related Pol polyprotein from transposon TNT 1-94</fullName>
    </recommendedName>
</protein>
<organism evidence="1 2">
    <name type="scientific">Tanacetum coccineum</name>
    <dbReference type="NCBI Taxonomy" id="301880"/>
    <lineage>
        <taxon>Eukaryota</taxon>
        <taxon>Viridiplantae</taxon>
        <taxon>Streptophyta</taxon>
        <taxon>Embryophyta</taxon>
        <taxon>Tracheophyta</taxon>
        <taxon>Spermatophyta</taxon>
        <taxon>Magnoliopsida</taxon>
        <taxon>eudicotyledons</taxon>
        <taxon>Gunneridae</taxon>
        <taxon>Pentapetalae</taxon>
        <taxon>asterids</taxon>
        <taxon>campanulids</taxon>
        <taxon>Asterales</taxon>
        <taxon>Asteraceae</taxon>
        <taxon>Asteroideae</taxon>
        <taxon>Anthemideae</taxon>
        <taxon>Anthemidinae</taxon>
        <taxon>Tanacetum</taxon>
    </lineage>
</organism>
<dbReference type="EMBL" id="BQNB010009940">
    <property type="protein sequence ID" value="GJS70530.1"/>
    <property type="molecule type" value="Genomic_DNA"/>
</dbReference>